<dbReference type="PANTHER" id="PTHR44102">
    <property type="entry name" value="PROTEIN NPG1"/>
    <property type="match status" value="1"/>
</dbReference>
<protein>
    <submittedName>
        <fullName evidence="1">Uncharacterized protein</fullName>
    </submittedName>
</protein>
<comment type="caution">
    <text evidence="1">The sequence shown here is derived from an EMBL/GenBank/DDBJ whole genome shotgun (WGS) entry which is preliminary data.</text>
</comment>
<evidence type="ECO:0000313" key="1">
    <source>
        <dbReference type="EMBL" id="KAK7285243.1"/>
    </source>
</evidence>
<dbReference type="PANTHER" id="PTHR44102:SF8">
    <property type="entry name" value="TETRATRICOPEPTIDE-LIKE HELICAL DOMAIN-CONTAINING PROTEIN-RELATED"/>
    <property type="match status" value="1"/>
</dbReference>
<sequence length="218" mass="24167">MSIYNAGLLLEAIFLKARCLQVLGRFKEATQTSKIILDIVESSIPEGLPQNFGDFDLVALKILRKLLSSNEDPKHVPALLVASKICCENPDLAKDGASLARRVIENLDKKCDQLEETIRGTSIPGNSKQNVIVSPILSAQKRFMDAKSIVNGALDQTGIWKKLYKDYMDHAMNMELEIWHALANVYLSLSQWHGAEVCLSKSKAIKPYSASRCHAIGK</sequence>
<evidence type="ECO:0000313" key="2">
    <source>
        <dbReference type="Proteomes" id="UP001359559"/>
    </source>
</evidence>
<dbReference type="InterPro" id="IPR043376">
    <property type="entry name" value="NPG1-like"/>
</dbReference>
<organism evidence="1 2">
    <name type="scientific">Clitoria ternatea</name>
    <name type="common">Butterfly pea</name>
    <dbReference type="NCBI Taxonomy" id="43366"/>
    <lineage>
        <taxon>Eukaryota</taxon>
        <taxon>Viridiplantae</taxon>
        <taxon>Streptophyta</taxon>
        <taxon>Embryophyta</taxon>
        <taxon>Tracheophyta</taxon>
        <taxon>Spermatophyta</taxon>
        <taxon>Magnoliopsida</taxon>
        <taxon>eudicotyledons</taxon>
        <taxon>Gunneridae</taxon>
        <taxon>Pentapetalae</taxon>
        <taxon>rosids</taxon>
        <taxon>fabids</taxon>
        <taxon>Fabales</taxon>
        <taxon>Fabaceae</taxon>
        <taxon>Papilionoideae</taxon>
        <taxon>50 kb inversion clade</taxon>
        <taxon>NPAAA clade</taxon>
        <taxon>indigoferoid/millettioid clade</taxon>
        <taxon>Phaseoleae</taxon>
        <taxon>Clitoria</taxon>
    </lineage>
</organism>
<dbReference type="InterPro" id="IPR011990">
    <property type="entry name" value="TPR-like_helical_dom_sf"/>
</dbReference>
<dbReference type="AlphaFoldDB" id="A0AAN9P4D9"/>
<proteinExistence type="predicted"/>
<keyword evidence="2" id="KW-1185">Reference proteome</keyword>
<dbReference type="Proteomes" id="UP001359559">
    <property type="component" value="Unassembled WGS sequence"/>
</dbReference>
<dbReference type="SUPFAM" id="SSF48452">
    <property type="entry name" value="TPR-like"/>
    <property type="match status" value="1"/>
</dbReference>
<gene>
    <name evidence="1" type="ORF">RJT34_20007</name>
</gene>
<dbReference type="EMBL" id="JAYKXN010000005">
    <property type="protein sequence ID" value="KAK7285243.1"/>
    <property type="molecule type" value="Genomic_DNA"/>
</dbReference>
<reference evidence="1 2" key="1">
    <citation type="submission" date="2024-01" db="EMBL/GenBank/DDBJ databases">
        <title>The genomes of 5 underutilized Papilionoideae crops provide insights into root nodulation and disease resistance.</title>
        <authorList>
            <person name="Yuan L."/>
        </authorList>
    </citation>
    <scope>NUCLEOTIDE SEQUENCE [LARGE SCALE GENOMIC DNA]</scope>
    <source>
        <strain evidence="1">LY-2023</strain>
        <tissue evidence="1">Leaf</tissue>
    </source>
</reference>
<accession>A0AAN9P4D9</accession>
<name>A0AAN9P4D9_CLITE</name>